<gene>
    <name evidence="2" type="ORF">AL072_11155</name>
</gene>
<accession>A0AAC8VZA2</accession>
<dbReference type="KEGG" id="ati:AL072_11155"/>
<evidence type="ECO:0000313" key="2">
    <source>
        <dbReference type="EMBL" id="ALG72180.1"/>
    </source>
</evidence>
<feature type="domain" description="YbaK/aminoacyl-tRNA synthetase-associated" evidence="1">
    <location>
        <begin position="30"/>
        <end position="147"/>
    </location>
</feature>
<dbReference type="RefSeq" id="WP_045582284.1">
    <property type="nucleotide sequence ID" value="NZ_CP012401.1"/>
</dbReference>
<dbReference type="CDD" id="cd04333">
    <property type="entry name" value="ProX_deacylase"/>
    <property type="match status" value="1"/>
</dbReference>
<dbReference type="PANTHER" id="PTHR30411:SF1">
    <property type="entry name" value="CYTOPLASMIC PROTEIN"/>
    <property type="match status" value="1"/>
</dbReference>
<protein>
    <submittedName>
        <fullName evidence="2">Prolyl-tRNA synthetase</fullName>
    </submittedName>
</protein>
<dbReference type="Pfam" id="PF04073">
    <property type="entry name" value="tRNA_edit"/>
    <property type="match status" value="1"/>
</dbReference>
<reference evidence="3" key="1">
    <citation type="submission" date="2015-08" db="EMBL/GenBank/DDBJ databases">
        <title>Complete Genome Sequence of Azospirillum thiophilum BV-S.</title>
        <authorList>
            <person name="Fomenkov A."/>
            <person name="Vincze T."/>
            <person name="Grabovich M."/>
            <person name="Dubinina G."/>
            <person name="Orlova M."/>
            <person name="Belousova E."/>
            <person name="Roberts R.J."/>
        </authorList>
    </citation>
    <scope>NUCLEOTIDE SEQUENCE [LARGE SCALE GENOMIC DNA]</scope>
    <source>
        <strain evidence="3">BV-S</strain>
    </source>
</reference>
<reference evidence="2 3" key="2">
    <citation type="journal article" date="2016" name="Genome Announc.">
        <title>Complete Genome Sequence of a Strain of Azospirillum thiophilum Isolated from a Sulfide Spring.</title>
        <authorList>
            <person name="Fomenkov A."/>
            <person name="Vincze T."/>
            <person name="Grabovich M."/>
            <person name="Anton B.P."/>
            <person name="Dubinina G."/>
            <person name="Orlova M."/>
            <person name="Belousova E."/>
            <person name="Roberts R.J."/>
        </authorList>
    </citation>
    <scope>NUCLEOTIDE SEQUENCE [LARGE SCALE GENOMIC DNA]</scope>
    <source>
        <strain evidence="2 3">BV-S</strain>
    </source>
</reference>
<dbReference type="PANTHER" id="PTHR30411">
    <property type="entry name" value="CYTOPLASMIC PROTEIN"/>
    <property type="match status" value="1"/>
</dbReference>
<dbReference type="EMBL" id="CP012401">
    <property type="protein sequence ID" value="ALG72180.1"/>
    <property type="molecule type" value="Genomic_DNA"/>
</dbReference>
<dbReference type="InterPro" id="IPR036754">
    <property type="entry name" value="YbaK/aa-tRNA-synt-asso_dom_sf"/>
</dbReference>
<evidence type="ECO:0000313" key="3">
    <source>
        <dbReference type="Proteomes" id="UP000069935"/>
    </source>
</evidence>
<organism evidence="2 3">
    <name type="scientific">Azospirillum thiophilum</name>
    <dbReference type="NCBI Taxonomy" id="528244"/>
    <lineage>
        <taxon>Bacteria</taxon>
        <taxon>Pseudomonadati</taxon>
        <taxon>Pseudomonadota</taxon>
        <taxon>Alphaproteobacteria</taxon>
        <taxon>Rhodospirillales</taxon>
        <taxon>Azospirillaceae</taxon>
        <taxon>Azospirillum</taxon>
    </lineage>
</organism>
<dbReference type="InterPro" id="IPR007214">
    <property type="entry name" value="YbaK/aa-tRNA-synth-assoc-dom"/>
</dbReference>
<proteinExistence type="predicted"/>
<dbReference type="SUPFAM" id="SSF55826">
    <property type="entry name" value="YbaK/ProRS associated domain"/>
    <property type="match status" value="1"/>
</dbReference>
<name>A0AAC8VZA2_9PROT</name>
<keyword evidence="3" id="KW-1185">Reference proteome</keyword>
<dbReference type="AlphaFoldDB" id="A0AAC8VZA2"/>
<dbReference type="Gene3D" id="3.90.960.10">
    <property type="entry name" value="YbaK/aminoacyl-tRNA synthetase-associated domain"/>
    <property type="match status" value="1"/>
</dbReference>
<dbReference type="GO" id="GO:0002161">
    <property type="term" value="F:aminoacyl-tRNA deacylase activity"/>
    <property type="evidence" value="ECO:0007669"/>
    <property type="project" value="InterPro"/>
</dbReference>
<sequence>MTALSPSAGRVQALLDGLGLGHRVVEHEGSTRTSEDAANAVGCAVAQIGKSLIFRTKETGRPVLVVASGANRVDEKAVGRLVGEKIERADPEFVRQSTGFAIGGVPPVGHAVPPLVLIDDDLLQHEVIWAAAGTPNAVFRLTPADLVSMTGGRVETVRKG</sequence>
<dbReference type="Proteomes" id="UP000069935">
    <property type="component" value="Chromosome 1"/>
</dbReference>
<evidence type="ECO:0000259" key="1">
    <source>
        <dbReference type="Pfam" id="PF04073"/>
    </source>
</evidence>